<dbReference type="RefSeq" id="XP_013758370.1">
    <property type="nucleotide sequence ID" value="XM_013902916.1"/>
</dbReference>
<sequence length="148" mass="15944">MAVDAATAWDEVCDQANDRNWVIVNTDLEVVSTGNGGLEEMKAAFDDSEVQFAGFVVYGIDDRGSTVSKRTKTVFCVWIGSGVGALARGRALRCKDEAANLFNGHNLSIDVDDTDDLTQKAIADRLLKAGGAHKPTAYDFGPEQVMEL</sequence>
<dbReference type="Proteomes" id="UP000054408">
    <property type="component" value="Unassembled WGS sequence"/>
</dbReference>
<dbReference type="STRING" id="461836.A0A0L0DCB7"/>
<protein>
    <recommendedName>
        <fullName evidence="1">ADF-H domain-containing protein</fullName>
    </recommendedName>
</protein>
<keyword evidence="3" id="KW-1185">Reference proteome</keyword>
<dbReference type="PANTHER" id="PTHR10829:SF25">
    <property type="entry name" value="DREBRIN-LIKE PROTEIN"/>
    <property type="match status" value="1"/>
</dbReference>
<dbReference type="OrthoDB" id="20822at2759"/>
<accession>A0A0L0DCB7</accession>
<dbReference type="GeneID" id="25564232"/>
<evidence type="ECO:0000313" key="2">
    <source>
        <dbReference type="EMBL" id="KNC48953.1"/>
    </source>
</evidence>
<dbReference type="Pfam" id="PF00241">
    <property type="entry name" value="Cofilin_ADF"/>
    <property type="match status" value="1"/>
</dbReference>
<gene>
    <name evidence="2" type="ORF">AMSG_04698</name>
</gene>
<dbReference type="eggNOG" id="ENOG502SG9D">
    <property type="taxonomic scope" value="Eukaryota"/>
</dbReference>
<dbReference type="SUPFAM" id="SSF55753">
    <property type="entry name" value="Actin depolymerizing proteins"/>
    <property type="match status" value="1"/>
</dbReference>
<dbReference type="GO" id="GO:0030833">
    <property type="term" value="P:regulation of actin filament polymerization"/>
    <property type="evidence" value="ECO:0007669"/>
    <property type="project" value="TreeGrafter"/>
</dbReference>
<dbReference type="EMBL" id="GL349452">
    <property type="protein sequence ID" value="KNC48953.1"/>
    <property type="molecule type" value="Genomic_DNA"/>
</dbReference>
<feature type="domain" description="ADF-H" evidence="1">
    <location>
        <begin position="1"/>
        <end position="127"/>
    </location>
</feature>
<dbReference type="PANTHER" id="PTHR10829">
    <property type="entry name" value="CORTACTIN AND DREBRIN"/>
    <property type="match status" value="1"/>
</dbReference>
<reference evidence="2 3" key="1">
    <citation type="submission" date="2010-05" db="EMBL/GenBank/DDBJ databases">
        <title>The Genome Sequence of Thecamonas trahens ATCC 50062.</title>
        <authorList>
            <consortium name="The Broad Institute Genome Sequencing Platform"/>
            <person name="Russ C."/>
            <person name="Cuomo C."/>
            <person name="Shea T."/>
            <person name="Young S.K."/>
            <person name="Zeng Q."/>
            <person name="Koehrsen M."/>
            <person name="Haas B."/>
            <person name="Borodovsky M."/>
            <person name="Guigo R."/>
            <person name="Alvarado L."/>
            <person name="Berlin A."/>
            <person name="Bochicchio J."/>
            <person name="Borenstein D."/>
            <person name="Chapman S."/>
            <person name="Chen Z."/>
            <person name="Freedman E."/>
            <person name="Gellesch M."/>
            <person name="Goldberg J."/>
            <person name="Griggs A."/>
            <person name="Gujja S."/>
            <person name="Heilman E."/>
            <person name="Heiman D."/>
            <person name="Hepburn T."/>
            <person name="Howarth C."/>
            <person name="Jen D."/>
            <person name="Larson L."/>
            <person name="Mehta T."/>
            <person name="Park D."/>
            <person name="Pearson M."/>
            <person name="Roberts A."/>
            <person name="Saif S."/>
            <person name="Shenoy N."/>
            <person name="Sisk P."/>
            <person name="Stolte C."/>
            <person name="Sykes S."/>
            <person name="Thomson T."/>
            <person name="Walk T."/>
            <person name="White J."/>
            <person name="Yandava C."/>
            <person name="Burger G."/>
            <person name="Gray M.W."/>
            <person name="Holland P.W.H."/>
            <person name="King N."/>
            <person name="Lang F.B.F."/>
            <person name="Roger A.J."/>
            <person name="Ruiz-Trillo I."/>
            <person name="Lander E."/>
            <person name="Nusbaum C."/>
        </authorList>
    </citation>
    <scope>NUCLEOTIDE SEQUENCE [LARGE SCALE GENOMIC DNA]</scope>
    <source>
        <strain evidence="2 3">ATCC 50062</strain>
    </source>
</reference>
<dbReference type="PROSITE" id="PS51263">
    <property type="entry name" value="ADF_H"/>
    <property type="match status" value="1"/>
</dbReference>
<dbReference type="GO" id="GO:0005884">
    <property type="term" value="C:actin filament"/>
    <property type="evidence" value="ECO:0007669"/>
    <property type="project" value="TreeGrafter"/>
</dbReference>
<dbReference type="AlphaFoldDB" id="A0A0L0DCB7"/>
<dbReference type="GO" id="GO:0051015">
    <property type="term" value="F:actin filament binding"/>
    <property type="evidence" value="ECO:0007669"/>
    <property type="project" value="TreeGrafter"/>
</dbReference>
<dbReference type="OMA" id="CNAMKRS"/>
<evidence type="ECO:0000259" key="1">
    <source>
        <dbReference type="PROSITE" id="PS51263"/>
    </source>
</evidence>
<name>A0A0L0DCB7_THETB</name>
<organism evidence="2 3">
    <name type="scientific">Thecamonas trahens ATCC 50062</name>
    <dbReference type="NCBI Taxonomy" id="461836"/>
    <lineage>
        <taxon>Eukaryota</taxon>
        <taxon>Apusozoa</taxon>
        <taxon>Apusomonadida</taxon>
        <taxon>Apusomonadidae</taxon>
        <taxon>Thecamonas</taxon>
    </lineage>
</organism>
<evidence type="ECO:0000313" key="3">
    <source>
        <dbReference type="Proteomes" id="UP000054408"/>
    </source>
</evidence>
<dbReference type="Gene3D" id="3.40.20.10">
    <property type="entry name" value="Severin"/>
    <property type="match status" value="1"/>
</dbReference>
<dbReference type="InterPro" id="IPR002108">
    <property type="entry name" value="ADF-H"/>
</dbReference>
<dbReference type="InterPro" id="IPR029006">
    <property type="entry name" value="ADF-H/Gelsolin-like_dom_sf"/>
</dbReference>
<proteinExistence type="predicted"/>
<dbReference type="GO" id="GO:0030864">
    <property type="term" value="C:cortical actin cytoskeleton"/>
    <property type="evidence" value="ECO:0007669"/>
    <property type="project" value="TreeGrafter"/>
</dbReference>